<gene>
    <name evidence="5" type="ORF">EZ313_19835</name>
</gene>
<evidence type="ECO:0000256" key="2">
    <source>
        <dbReference type="ARBA" id="ARBA00022525"/>
    </source>
</evidence>
<evidence type="ECO:0000256" key="1">
    <source>
        <dbReference type="ARBA" id="ARBA00004613"/>
    </source>
</evidence>
<dbReference type="PROSITE" id="PS00330">
    <property type="entry name" value="HEMOLYSIN_CALCIUM"/>
    <property type="match status" value="10"/>
</dbReference>
<dbReference type="GO" id="GO:0006979">
    <property type="term" value="P:response to oxidative stress"/>
    <property type="evidence" value="ECO:0007669"/>
    <property type="project" value="InterPro"/>
</dbReference>
<dbReference type="InterPro" id="IPR018511">
    <property type="entry name" value="Hemolysin-typ_Ca-bd_CS"/>
</dbReference>
<dbReference type="GO" id="GO:0016020">
    <property type="term" value="C:membrane"/>
    <property type="evidence" value="ECO:0007669"/>
    <property type="project" value="InterPro"/>
</dbReference>
<dbReference type="Gene3D" id="2.60.40.60">
    <property type="entry name" value="Cadherins"/>
    <property type="match status" value="1"/>
</dbReference>
<dbReference type="InterPro" id="IPR002126">
    <property type="entry name" value="Cadherin-like_dom"/>
</dbReference>
<reference evidence="5 6" key="1">
    <citation type="submission" date="2019-03" db="EMBL/GenBank/DDBJ databases">
        <title>Ramlibacter henchirensis DSM 14656, whole genome shotgun sequence.</title>
        <authorList>
            <person name="Zhang X."/>
            <person name="Feng G."/>
            <person name="Zhu H."/>
        </authorList>
    </citation>
    <scope>NUCLEOTIDE SEQUENCE [LARGE SCALE GENOMIC DNA]</scope>
    <source>
        <strain evidence="5 6">DSM 14656</strain>
    </source>
</reference>
<dbReference type="GO" id="GO:0004601">
    <property type="term" value="F:peroxidase activity"/>
    <property type="evidence" value="ECO:0007669"/>
    <property type="project" value="UniProtKB-KW"/>
</dbReference>
<dbReference type="InterPro" id="IPR011049">
    <property type="entry name" value="Serralysin-like_metalloprot_C"/>
</dbReference>
<dbReference type="Gene3D" id="2.150.10.10">
    <property type="entry name" value="Serralysin-like metalloprotease, C-terminal"/>
    <property type="match status" value="7"/>
</dbReference>
<dbReference type="PANTHER" id="PTHR38340:SF1">
    <property type="entry name" value="S-LAYER PROTEIN"/>
    <property type="match status" value="1"/>
</dbReference>
<proteinExistence type="predicted"/>
<dbReference type="GO" id="GO:0020037">
    <property type="term" value="F:heme binding"/>
    <property type="evidence" value="ECO:0007669"/>
    <property type="project" value="InterPro"/>
</dbReference>
<feature type="compositionally biased region" description="Gly residues" evidence="3">
    <location>
        <begin position="2061"/>
        <end position="2073"/>
    </location>
</feature>
<dbReference type="GO" id="GO:0007156">
    <property type="term" value="P:homophilic cell adhesion via plasma membrane adhesion molecules"/>
    <property type="evidence" value="ECO:0007669"/>
    <property type="project" value="InterPro"/>
</dbReference>
<dbReference type="SUPFAM" id="SSF51120">
    <property type="entry name" value="beta-Roll"/>
    <property type="match status" value="5"/>
</dbReference>
<dbReference type="InterPro" id="IPR018247">
    <property type="entry name" value="EF_Hand_1_Ca_BS"/>
</dbReference>
<dbReference type="PRINTS" id="PR00313">
    <property type="entry name" value="CABNDNGRPT"/>
</dbReference>
<keyword evidence="6" id="KW-1185">Reference proteome</keyword>
<evidence type="ECO:0000259" key="4">
    <source>
        <dbReference type="PROSITE" id="PS50268"/>
    </source>
</evidence>
<name>A0A4Z0BPF1_9BURK</name>
<feature type="region of interest" description="Disordered" evidence="3">
    <location>
        <begin position="2056"/>
        <end position="2100"/>
    </location>
</feature>
<dbReference type="InterPro" id="IPR019791">
    <property type="entry name" value="Haem_peroxidase_animal"/>
</dbReference>
<feature type="compositionally biased region" description="Low complexity" evidence="3">
    <location>
        <begin position="2074"/>
        <end position="2096"/>
    </location>
</feature>
<accession>A0A4Z0BPF1</accession>
<dbReference type="Pfam" id="PF03098">
    <property type="entry name" value="An_peroxidase"/>
    <property type="match status" value="2"/>
</dbReference>
<dbReference type="Gene3D" id="1.10.640.10">
    <property type="entry name" value="Haem peroxidase domain superfamily, animal type"/>
    <property type="match status" value="1"/>
</dbReference>
<dbReference type="InterPro" id="IPR037120">
    <property type="entry name" value="Haem_peroxidase_sf_animal"/>
</dbReference>
<evidence type="ECO:0000313" key="5">
    <source>
        <dbReference type="EMBL" id="TFZ00701.1"/>
    </source>
</evidence>
<dbReference type="PROSITE" id="PS00018">
    <property type="entry name" value="EF_HAND_1"/>
    <property type="match status" value="1"/>
</dbReference>
<dbReference type="SUPFAM" id="SSF48113">
    <property type="entry name" value="Heme-dependent peroxidases"/>
    <property type="match status" value="1"/>
</dbReference>
<comment type="subcellular location">
    <subcellularLocation>
        <location evidence="1">Secreted</location>
    </subcellularLocation>
</comment>
<comment type="caution">
    <text evidence="5">The sequence shown here is derived from an EMBL/GenBank/DDBJ whole genome shotgun (WGS) entry which is preliminary data.</text>
</comment>
<organism evidence="5 6">
    <name type="scientific">Ramlibacter henchirensis</name>
    <dbReference type="NCBI Taxonomy" id="204072"/>
    <lineage>
        <taxon>Bacteria</taxon>
        <taxon>Pseudomonadati</taxon>
        <taxon>Pseudomonadota</taxon>
        <taxon>Betaproteobacteria</taxon>
        <taxon>Burkholderiales</taxon>
        <taxon>Comamonadaceae</taxon>
        <taxon>Ramlibacter</taxon>
    </lineage>
</organism>
<dbReference type="InterPro" id="IPR050557">
    <property type="entry name" value="RTX_toxin/Mannuronan_C5-epim"/>
</dbReference>
<evidence type="ECO:0000313" key="6">
    <source>
        <dbReference type="Proteomes" id="UP000298180"/>
    </source>
</evidence>
<keyword evidence="2" id="KW-0964">Secreted</keyword>
<dbReference type="InterPro" id="IPR010255">
    <property type="entry name" value="Haem_peroxidase_sf"/>
</dbReference>
<dbReference type="GO" id="GO:0005509">
    <property type="term" value="F:calcium ion binding"/>
    <property type="evidence" value="ECO:0007669"/>
    <property type="project" value="InterPro"/>
</dbReference>
<dbReference type="CDD" id="cd09821">
    <property type="entry name" value="An_peroxidase_bacterial_2"/>
    <property type="match status" value="1"/>
</dbReference>
<feature type="compositionally biased region" description="Gly residues" evidence="3">
    <location>
        <begin position="1788"/>
        <end position="1811"/>
    </location>
</feature>
<evidence type="ECO:0000256" key="3">
    <source>
        <dbReference type="SAM" id="MobiDB-lite"/>
    </source>
</evidence>
<keyword evidence="5" id="KW-0575">Peroxidase</keyword>
<keyword evidence="5" id="KW-0560">Oxidoreductase</keyword>
<dbReference type="Pfam" id="PF00353">
    <property type="entry name" value="HemolysinCabind"/>
    <property type="match status" value="12"/>
</dbReference>
<protein>
    <submittedName>
        <fullName evidence="5">Heme peroxidase</fullName>
    </submittedName>
</protein>
<feature type="domain" description="Cadherin" evidence="4">
    <location>
        <begin position="1376"/>
        <end position="1478"/>
    </location>
</feature>
<feature type="compositionally biased region" description="Low complexity" evidence="3">
    <location>
        <begin position="1776"/>
        <end position="1787"/>
    </location>
</feature>
<dbReference type="InterPro" id="IPR001343">
    <property type="entry name" value="Hemolysn_Ca-bd"/>
</dbReference>
<dbReference type="OrthoDB" id="8549906at2"/>
<sequence length="2223" mass="228952">MATPLQYDFFVTTEDLLFILNQIKIAEETTNPDGTVNGDALRDAVNPLAPFGLRTVDGTWNNLLPGQQLYGSADQVMPRLTTGTLLPQYVTPMPGTTNLYVDPEPRIISNLIVDQTASNPAAVQAAEDRAGEATFPGLEEVQVSENGTLFIPNQSPDVGLSPPFNGVMTLFGQFFDHGLDLITKGGGTVFVPLQPDDPLYVAGSRTNFMVLTRATDDPGADGIAGTADDGHVNTTTPFVDQNQTYTSHPSHQVFLREYTTDATGNTVATGALLEGQYGAANWTEVKAQAADLLGVQLTDQDVFNVPLLATDRYGEYLRGDNGYVQFVTQVVDPVTSEARLELVEADPTANGGLGTLVPTNAVRTNHAFLDDIAHHAAPAMVDLDGNPMTTNDLVAQTADTDPGTGDDGNRLTYDDEMLGRHFITGDGRGNENIGLTAIHSVFHSEHNRLVDQYKETLIADAIAKQDVAFLNEWLTTDLGTGPRTAEQWAALGQEVAAGATWDGERLFQAGRFVTEMQYQHMVFEEFARAVSPQIDPFIFQNSADLDPAIVEEFANVVYRFGHSMLTETVDRTNAATMGEYDIGLIQAFLNPVEFNMGVDANGNPIPVDVAGAISGIMLGMSSQVGNEIDEFVTEALRNNLLGLPLDLATINMTRARETAMPTFNEAREQFYEMTGDLQYEPYTSWIDLAPHLKNPLSVVNFIAAYGQHDSITSAATVEAKRDAAMDLVFGTHGLTDPAQIQAWMADRTAFLNSTGEYATDNGGVDKIDFWIGGLAESTTEFGGMLGPTFNFVFESQLENLQNGDRFYYLSRTQGLNLLNQLEPNTFAAMVMRNSDLGEEGTTAHLPGHLFVTPNYTLEMDQDNQRTGILGPDGLTMNGDPLHGDLLLDMLSPLVQRATADADGDGVVEAGEYDARLDKNGDGVMEYDGMLSYNFTGGDHVVLGGTQFNDILTGGRGLDTLWGDGGDDFIDGGDSPDHIFGGDGDDIIQDRGTEPGAADFLRGDNGNDVIGGGPGNDLLFGGADNDFIFTGQDFSEVFAGTGDDFVLGGNGPDVLMGNEGNDWIEGGEGFDGIAGDNSELFFNSTIVGHDVLNGQGNDTDYDGESGDDIMVQNTGITRSNGMFGFDWAIHKDDPTGANSDLGVPIFTTDPNFILRDRFDSVEGLSGWNHDDVLTGAAILRAEVGGDGVEAPTDSSALKAGNVGLIDGLAELLGTTDAAVSALAPDTTIIDVTLGAEILLGGGGSDTITGNLGDDIIDGDAWLNVRIAVDMPEGGAEADFSVDSMDEIRDRMLTREINPAQLSIVREILQSEADSLAVDTAVYNGSFEEYLVDQAADGIVTVTHIAPAAGASSDGTDTLRNIEQLQFLDRMVQLGLAISTPGAFTVAENTQAVTTVTLANQDPEALYLFSLEGADADRFVIDSLVGTLSFVAAPNFEAAADVGLNNVYDVVVRVTDGVLSDTQAIAVTVTNADDAATGGVNITSWTTTDTNATLTATNTVVDEDLGTGPAGTLQWQQLDTATGNWVDIAGATSATTGTLSNITTRVVTTYTDAFGTQQVVSAQTAMIGDGLANSMTGTAGSDILLGLGGADTINGGLGNDVLEGGNGGDSLTGGAGNDIVEGNAGNDTLLATVGDGNDILRGGGGTDAYSLAATAAGANVNLTANSSTSTETGTDTLNAIENVTGSQGGDTITDGVGTNVLTGGAGADTFVMTNDNTRDTINGLGGSNTIDYSASAANLSVTLTGTNTEVIGSGTLSGLTGNTDQITNINNFTGGTGSDTITGNNNGNTLVGGGGNDTLTGGGGTDNLSGGDGNDTLNGLGGNDTLNGGAGADTLNGGTGVDLVDGGAGNDTLVASGAVGATDGNDTYIGGDGTDLYTLAGTTAGATVNLSTPTGTSTSGATGSDTLSGVENITGSSGGDTMTDGAGSNVLTGGAGADTFIMTNDNARDTIDGLGGSNTVNYSANTTGLNVTLNAGAVVGGSGATAATSDVITSINNLTGGSGADTIIGNANGNVISGNGGNDTITGGAGADTLNGGDGADTLNGLGGNDVLNGDAGNDTLLGGTGNDTLNGGGDNDNLQGQDGNDTLNGGAGTDTLTGGLGSDISTGGTGIDTFDFNSTAEIPNEAPLLRDRVNDFTSGTDKLDFTTIDANTAVAGDQNFTFSTTSGAGFTANAQLRYHNEPTPGVGTTGSVMQGNVGGANGLTTDMQVALIGVTTLQAADVIG</sequence>
<dbReference type="Proteomes" id="UP000298180">
    <property type="component" value="Unassembled WGS sequence"/>
</dbReference>
<dbReference type="EMBL" id="SMLM01000003">
    <property type="protein sequence ID" value="TFZ00701.1"/>
    <property type="molecule type" value="Genomic_DNA"/>
</dbReference>
<dbReference type="GO" id="GO:0005576">
    <property type="term" value="C:extracellular region"/>
    <property type="evidence" value="ECO:0007669"/>
    <property type="project" value="UniProtKB-SubCell"/>
</dbReference>
<dbReference type="RefSeq" id="WP_135265039.1">
    <property type="nucleotide sequence ID" value="NZ_SMLM01000003.1"/>
</dbReference>
<dbReference type="PROSITE" id="PS50268">
    <property type="entry name" value="CADHERIN_2"/>
    <property type="match status" value="1"/>
</dbReference>
<feature type="region of interest" description="Disordered" evidence="3">
    <location>
        <begin position="1775"/>
        <end position="1820"/>
    </location>
</feature>
<dbReference type="PROSITE" id="PS50292">
    <property type="entry name" value="PEROXIDASE_3"/>
    <property type="match status" value="1"/>
</dbReference>
<dbReference type="PANTHER" id="PTHR38340">
    <property type="entry name" value="S-LAYER PROTEIN"/>
    <property type="match status" value="1"/>
</dbReference>